<keyword evidence="4" id="KW-1185">Reference proteome</keyword>
<reference evidence="3 4" key="1">
    <citation type="submission" date="2021-12" db="EMBL/GenBank/DDBJ databases">
        <title>Discovery of the Pendulisporaceae a myxobacterial family with distinct sporulation behavior and unique specialized metabolism.</title>
        <authorList>
            <person name="Garcia R."/>
            <person name="Popoff A."/>
            <person name="Bader C.D."/>
            <person name="Loehr J."/>
            <person name="Walesch S."/>
            <person name="Walt C."/>
            <person name="Boldt J."/>
            <person name="Bunk B."/>
            <person name="Haeckl F.J.F.P.J."/>
            <person name="Gunesch A.P."/>
            <person name="Birkelbach J."/>
            <person name="Nuebel U."/>
            <person name="Pietschmann T."/>
            <person name="Bach T."/>
            <person name="Mueller R."/>
        </authorList>
    </citation>
    <scope>NUCLEOTIDE SEQUENCE [LARGE SCALE GENOMIC DNA]</scope>
    <source>
        <strain evidence="3 4">MSr11954</strain>
    </source>
</reference>
<evidence type="ECO:0000313" key="4">
    <source>
        <dbReference type="Proteomes" id="UP001370348"/>
    </source>
</evidence>
<feature type="region of interest" description="Disordered" evidence="1">
    <location>
        <begin position="27"/>
        <end position="109"/>
    </location>
</feature>
<dbReference type="EMBL" id="CP089984">
    <property type="protein sequence ID" value="WXB14777.1"/>
    <property type="molecule type" value="Genomic_DNA"/>
</dbReference>
<dbReference type="Proteomes" id="UP001370348">
    <property type="component" value="Chromosome"/>
</dbReference>
<feature type="compositionally biased region" description="Low complexity" evidence="1">
    <location>
        <begin position="52"/>
        <end position="72"/>
    </location>
</feature>
<evidence type="ECO:0000256" key="1">
    <source>
        <dbReference type="SAM" id="MobiDB-lite"/>
    </source>
</evidence>
<gene>
    <name evidence="3" type="ORF">LZC94_44030</name>
</gene>
<evidence type="ECO:0000256" key="2">
    <source>
        <dbReference type="SAM" id="SignalP"/>
    </source>
</evidence>
<name>A0ABZ2LVJ8_9BACT</name>
<evidence type="ECO:0000313" key="3">
    <source>
        <dbReference type="EMBL" id="WXB14777.1"/>
    </source>
</evidence>
<dbReference type="RefSeq" id="WP_394824402.1">
    <property type="nucleotide sequence ID" value="NZ_CP089984.1"/>
</dbReference>
<proteinExistence type="predicted"/>
<keyword evidence="2" id="KW-0732">Signal</keyword>
<accession>A0ABZ2LVJ8</accession>
<feature type="signal peptide" evidence="2">
    <location>
        <begin position="1"/>
        <end position="25"/>
    </location>
</feature>
<organism evidence="3 4">
    <name type="scientific">Pendulispora albinea</name>
    <dbReference type="NCBI Taxonomy" id="2741071"/>
    <lineage>
        <taxon>Bacteria</taxon>
        <taxon>Pseudomonadati</taxon>
        <taxon>Myxococcota</taxon>
        <taxon>Myxococcia</taxon>
        <taxon>Myxococcales</taxon>
        <taxon>Sorangiineae</taxon>
        <taxon>Pendulisporaceae</taxon>
        <taxon>Pendulispora</taxon>
    </lineage>
</organism>
<sequence>MNPSIKPIAATIALLGHVTGCIADAAPNESSVSESAQAGAGLPTTGSEPAARETGAGEAQATATPAAGDARGSSAETKLLRVTGRSIGPVTPTSFAIVGMVQPDPSATR</sequence>
<protein>
    <submittedName>
        <fullName evidence="3">Uncharacterized protein</fullName>
    </submittedName>
</protein>
<feature type="chain" id="PRO_5045585409" evidence="2">
    <location>
        <begin position="26"/>
        <end position="109"/>
    </location>
</feature>